<dbReference type="PROSITE" id="PS00427">
    <property type="entry name" value="DISINTEGRIN_1"/>
    <property type="match status" value="1"/>
</dbReference>
<evidence type="ECO:0000259" key="20">
    <source>
        <dbReference type="PROSITE" id="PS50214"/>
    </source>
</evidence>
<dbReference type="GO" id="GO:0046872">
    <property type="term" value="F:metal ion binding"/>
    <property type="evidence" value="ECO:0007669"/>
    <property type="project" value="UniProtKB-KW"/>
</dbReference>
<feature type="compositionally biased region" description="Polar residues" evidence="17">
    <location>
        <begin position="322"/>
        <end position="331"/>
    </location>
</feature>
<dbReference type="PANTHER" id="PTHR11905">
    <property type="entry name" value="ADAM A DISINTEGRIN AND METALLOPROTEASE DOMAIN"/>
    <property type="match status" value="1"/>
</dbReference>
<dbReference type="GO" id="GO:0008584">
    <property type="term" value="P:male gonad development"/>
    <property type="evidence" value="ECO:0007669"/>
    <property type="project" value="TreeGrafter"/>
</dbReference>
<dbReference type="InterPro" id="IPR001762">
    <property type="entry name" value="Disintegrin_dom"/>
</dbReference>
<protein>
    <submittedName>
        <fullName evidence="22">Uncharacterized protein</fullName>
    </submittedName>
</protein>
<dbReference type="SMART" id="SM00608">
    <property type="entry name" value="ACR"/>
    <property type="match status" value="1"/>
</dbReference>
<keyword evidence="7 16" id="KW-0479">Metal-binding</keyword>
<comment type="cofactor">
    <cofactor evidence="1">
        <name>Zn(2+)</name>
        <dbReference type="ChEBI" id="CHEBI:29105"/>
    </cofactor>
</comment>
<dbReference type="GO" id="GO:0006508">
    <property type="term" value="P:proteolysis"/>
    <property type="evidence" value="ECO:0007669"/>
    <property type="project" value="InterPro"/>
</dbReference>
<dbReference type="Pfam" id="PF08516">
    <property type="entry name" value="ADAM_CR"/>
    <property type="match status" value="1"/>
</dbReference>
<dbReference type="PROSITE" id="PS01186">
    <property type="entry name" value="EGF_2"/>
    <property type="match status" value="1"/>
</dbReference>
<evidence type="ECO:0000313" key="22">
    <source>
        <dbReference type="EMBL" id="KAJ7344759.1"/>
    </source>
</evidence>
<comment type="caution">
    <text evidence="15">Lacks conserved residue(s) required for the propagation of feature annotation.</text>
</comment>
<feature type="region of interest" description="Disordered" evidence="17">
    <location>
        <begin position="1"/>
        <end position="133"/>
    </location>
</feature>
<evidence type="ECO:0000256" key="18">
    <source>
        <dbReference type="SAM" id="Phobius"/>
    </source>
</evidence>
<feature type="domain" description="Disintegrin" evidence="20">
    <location>
        <begin position="546"/>
        <end position="632"/>
    </location>
</feature>
<evidence type="ECO:0000256" key="17">
    <source>
        <dbReference type="SAM" id="MobiDB-lite"/>
    </source>
</evidence>
<evidence type="ECO:0000256" key="15">
    <source>
        <dbReference type="PROSITE-ProRule" id="PRU00076"/>
    </source>
</evidence>
<feature type="compositionally biased region" description="Low complexity" evidence="17">
    <location>
        <begin position="31"/>
        <end position="47"/>
    </location>
</feature>
<evidence type="ECO:0000256" key="6">
    <source>
        <dbReference type="ARBA" id="ARBA00022692"/>
    </source>
</evidence>
<keyword evidence="4" id="KW-0964">Secreted</keyword>
<reference evidence="22" key="1">
    <citation type="journal article" date="2023" name="DNA Res.">
        <title>Chromosome-level genome assembly of Phrynocephalus forsythii using third-generation DNA sequencing and Hi-C analysis.</title>
        <authorList>
            <person name="Qi Y."/>
            <person name="Zhao W."/>
            <person name="Zhao Y."/>
            <person name="Niu C."/>
            <person name="Cao S."/>
            <person name="Zhang Y."/>
        </authorList>
    </citation>
    <scope>NUCLEOTIDE SEQUENCE</scope>
    <source>
        <tissue evidence="22">Muscle</tissue>
    </source>
</reference>
<feature type="disulfide bond" evidence="16">
    <location>
        <begin position="497"/>
        <end position="502"/>
    </location>
</feature>
<dbReference type="InterPro" id="IPR001590">
    <property type="entry name" value="Peptidase_M12B"/>
</dbReference>
<dbReference type="InterPro" id="IPR024079">
    <property type="entry name" value="MetalloPept_cat_dom_sf"/>
</dbReference>
<feature type="binding site" evidence="16">
    <location>
        <position position="484"/>
    </location>
    <ligand>
        <name>Zn(2+)</name>
        <dbReference type="ChEBI" id="CHEBI:29105"/>
        <note>catalytic</note>
    </ligand>
</feature>
<keyword evidence="6 18" id="KW-0812">Transmembrane</keyword>
<feature type="binding site" evidence="16">
    <location>
        <position position="490"/>
    </location>
    <ligand>
        <name>Zn(2+)</name>
        <dbReference type="ChEBI" id="CHEBI:29105"/>
        <note>catalytic</note>
    </ligand>
</feature>
<dbReference type="Gene3D" id="3.40.390.10">
    <property type="entry name" value="Collagenase (Catalytic Domain)"/>
    <property type="match status" value="1"/>
</dbReference>
<evidence type="ECO:0000256" key="7">
    <source>
        <dbReference type="ARBA" id="ARBA00022723"/>
    </source>
</evidence>
<comment type="subcellular location">
    <subcellularLocation>
        <location evidence="2">Membrane</location>
        <topology evidence="2">Single-pass type I membrane protein</topology>
    </subcellularLocation>
    <subcellularLocation>
        <location evidence="3">Secreted</location>
    </subcellularLocation>
</comment>
<evidence type="ECO:0000256" key="10">
    <source>
        <dbReference type="ARBA" id="ARBA00022989"/>
    </source>
</evidence>
<sequence length="849" mass="92048">MAISSVSTRGSPAPFNNGQQSPQPLNHLSVAASPPAAPSGLPAFPGLRRNLARISPPPSLLSSTGEKPVARESHAGVGTRLHGCPRWRGRGGGGSEARGEAPEPEPRPSRSPPPAWWPSRLPPGDPMSRPRRAMGLGSAGGALLWLVVGLAAGVGCWGQASSQLPPPPPPPGFRFASSEVTIPRRMGPRGGREPQDLTYLLEVEGKGHVVHLKQKRGFVPKSFSVFTYGEEGELQVDFPFLGEDCFYRGFVQGQPSSSLVALSTCSGGLRGLLQVDGKVYEIHPLQASHRFQHVVSLLEVEKEGPARMRCGLTQERPRSQEDTTPGATNVPSEHFMGRAWPTPTKYVKVAVVMEHERYAQFGRNETLAARQVLDAIHIADSLFEPLGIRVALVGLEIWSQKNLIPISQDIVELLDVFNTWRKITLVQHLRHDVGHLFVYKHFGVDVGLSFVGTICDSSWASAVEAFTTSSLFSFALTFAHQLGHNLGMQHDEKYCTCSQHSCIMAPLQSNTSKFSNCSYHSFSKLMDSGRKECLLIPPEHEKLYEHKNCGNSVVESGEQCDCGSKFHCESDACCQSNCMLRSGAVCAFGVCCVNCQFLPAGTVCRERTDICDLPEYCTGVSEWCPEDVYVQDGAPCQDGAYCYHGKCSTHNEQCKAIFGRQAVAAPLSCFKDINTRGDRFGNCGILGSIYKKCEDSDIFCGRIQCVNIEEVPHLNEHNTVIQTSLNSNVCWGTNYPSGVSIADIGAVRDGTQCGSGMICINRGCIRLSLLNYGCNQTKCHNRGTCNSHQNCHCNYGWAPPYCLNEGYGGSIDSGPPPRNSGNVRVSASVIILLSAVTFILGSDVVSGTS</sequence>
<keyword evidence="12 15" id="KW-1015">Disulfide bond</keyword>
<dbReference type="GO" id="GO:0009897">
    <property type="term" value="C:external side of plasma membrane"/>
    <property type="evidence" value="ECO:0007669"/>
    <property type="project" value="TreeGrafter"/>
</dbReference>
<comment type="caution">
    <text evidence="22">The sequence shown here is derived from an EMBL/GenBank/DDBJ whole genome shotgun (WGS) entry which is preliminary data.</text>
</comment>
<dbReference type="InterPro" id="IPR034027">
    <property type="entry name" value="Reprolysin_adamalysin"/>
</dbReference>
<keyword evidence="8" id="KW-0378">Hydrolase</keyword>
<dbReference type="Gene3D" id="4.10.70.10">
    <property type="entry name" value="Disintegrin domain"/>
    <property type="match status" value="1"/>
</dbReference>
<feature type="binding site" evidence="16">
    <location>
        <position position="480"/>
    </location>
    <ligand>
        <name>Zn(2+)</name>
        <dbReference type="ChEBI" id="CHEBI:29105"/>
        <note>catalytic</note>
    </ligand>
</feature>
<dbReference type="InterPro" id="IPR036436">
    <property type="entry name" value="Disintegrin_dom_sf"/>
</dbReference>
<evidence type="ECO:0000256" key="14">
    <source>
        <dbReference type="PROSITE-ProRule" id="PRU00068"/>
    </source>
</evidence>
<evidence type="ECO:0000256" key="1">
    <source>
        <dbReference type="ARBA" id="ARBA00001947"/>
    </source>
</evidence>
<proteinExistence type="predicted"/>
<gene>
    <name evidence="22" type="ORF">JRQ81_000709</name>
</gene>
<feature type="compositionally biased region" description="Basic and acidic residues" evidence="17">
    <location>
        <begin position="97"/>
        <end position="108"/>
    </location>
</feature>
<dbReference type="InterPro" id="IPR002870">
    <property type="entry name" value="Peptidase_M12B_N"/>
</dbReference>
<dbReference type="SMART" id="SM00050">
    <property type="entry name" value="DISIN"/>
    <property type="match status" value="1"/>
</dbReference>
<dbReference type="FunFam" id="4.10.70.10:FF:000001">
    <property type="entry name" value="Disintegrin and metalloproteinase domain-containing protein 22"/>
    <property type="match status" value="1"/>
</dbReference>
<dbReference type="Pfam" id="PF00200">
    <property type="entry name" value="Disintegrin"/>
    <property type="match status" value="1"/>
</dbReference>
<evidence type="ECO:0000256" key="3">
    <source>
        <dbReference type="ARBA" id="ARBA00004613"/>
    </source>
</evidence>
<dbReference type="SUPFAM" id="SSF55486">
    <property type="entry name" value="Metalloproteases ('zincins'), catalytic domain"/>
    <property type="match status" value="1"/>
</dbReference>
<feature type="region of interest" description="Disordered" evidence="17">
    <location>
        <begin position="315"/>
        <end position="334"/>
    </location>
</feature>
<dbReference type="EMBL" id="JAPFRF010000001">
    <property type="protein sequence ID" value="KAJ7344759.1"/>
    <property type="molecule type" value="Genomic_DNA"/>
</dbReference>
<feature type="domain" description="Peptidase M12B" evidence="21">
    <location>
        <begin position="345"/>
        <end position="538"/>
    </location>
</feature>
<keyword evidence="15" id="KW-0245">EGF-like domain</keyword>
<dbReference type="InterPro" id="IPR018358">
    <property type="entry name" value="Disintegrin_CS"/>
</dbReference>
<dbReference type="GO" id="GO:1990913">
    <property type="term" value="C:sperm head plasma membrane"/>
    <property type="evidence" value="ECO:0007669"/>
    <property type="project" value="TreeGrafter"/>
</dbReference>
<feature type="domain" description="EGF-like" evidence="19">
    <location>
        <begin position="770"/>
        <end position="803"/>
    </location>
</feature>
<evidence type="ECO:0000256" key="8">
    <source>
        <dbReference type="ARBA" id="ARBA00022801"/>
    </source>
</evidence>
<evidence type="ECO:0000256" key="5">
    <source>
        <dbReference type="ARBA" id="ARBA00022656"/>
    </source>
</evidence>
<evidence type="ECO:0000256" key="11">
    <source>
        <dbReference type="ARBA" id="ARBA00023136"/>
    </source>
</evidence>
<keyword evidence="11 18" id="KW-0472">Membrane</keyword>
<evidence type="ECO:0000256" key="9">
    <source>
        <dbReference type="ARBA" id="ARBA00022833"/>
    </source>
</evidence>
<dbReference type="PROSITE" id="PS50026">
    <property type="entry name" value="EGF_3"/>
    <property type="match status" value="1"/>
</dbReference>
<dbReference type="OrthoDB" id="5951731at2759"/>
<dbReference type="InterPro" id="IPR006586">
    <property type="entry name" value="ADAM_Cys-rich"/>
</dbReference>
<feature type="compositionally biased region" description="Polar residues" evidence="17">
    <location>
        <begin position="1"/>
        <end position="26"/>
    </location>
</feature>
<dbReference type="PRINTS" id="PR00289">
    <property type="entry name" value="DISINTEGRIN"/>
</dbReference>
<dbReference type="Pfam" id="PF01562">
    <property type="entry name" value="Pep_M12B_propep"/>
    <property type="match status" value="1"/>
</dbReference>
<dbReference type="GO" id="GO:0004222">
    <property type="term" value="F:metalloendopeptidase activity"/>
    <property type="evidence" value="ECO:0007669"/>
    <property type="project" value="InterPro"/>
</dbReference>
<dbReference type="PROSITE" id="PS50214">
    <property type="entry name" value="DISINTEGRIN_2"/>
    <property type="match status" value="1"/>
</dbReference>
<keyword evidence="9 16" id="KW-0862">Zinc</keyword>
<evidence type="ECO:0000313" key="23">
    <source>
        <dbReference type="Proteomes" id="UP001142489"/>
    </source>
</evidence>
<dbReference type="SUPFAM" id="SSF57552">
    <property type="entry name" value="Blood coagulation inhibitor (disintegrin)"/>
    <property type="match status" value="1"/>
</dbReference>
<dbReference type="PROSITE" id="PS50215">
    <property type="entry name" value="ADAM_MEPRO"/>
    <property type="match status" value="1"/>
</dbReference>
<keyword evidence="10 18" id="KW-1133">Transmembrane helix</keyword>
<evidence type="ECO:0000256" key="16">
    <source>
        <dbReference type="PROSITE-ProRule" id="PRU00276"/>
    </source>
</evidence>
<evidence type="ECO:0000256" key="2">
    <source>
        <dbReference type="ARBA" id="ARBA00004479"/>
    </source>
</evidence>
<feature type="transmembrane region" description="Helical" evidence="18">
    <location>
        <begin position="136"/>
        <end position="160"/>
    </location>
</feature>
<evidence type="ECO:0000256" key="4">
    <source>
        <dbReference type="ARBA" id="ARBA00022525"/>
    </source>
</evidence>
<dbReference type="GO" id="GO:0005576">
    <property type="term" value="C:extracellular region"/>
    <property type="evidence" value="ECO:0007669"/>
    <property type="project" value="UniProtKB-SubCell"/>
</dbReference>
<keyword evidence="23" id="KW-1185">Reference proteome</keyword>
<keyword evidence="13" id="KW-1199">Hemostasis impairing toxin</keyword>
<dbReference type="FunFam" id="3.40.390.10:FF:000002">
    <property type="entry name" value="Disintegrin and metalloproteinase domain-containing protein 22"/>
    <property type="match status" value="1"/>
</dbReference>
<organism evidence="22 23">
    <name type="scientific">Phrynocephalus forsythii</name>
    <dbReference type="NCBI Taxonomy" id="171643"/>
    <lineage>
        <taxon>Eukaryota</taxon>
        <taxon>Metazoa</taxon>
        <taxon>Chordata</taxon>
        <taxon>Craniata</taxon>
        <taxon>Vertebrata</taxon>
        <taxon>Euteleostomi</taxon>
        <taxon>Lepidosauria</taxon>
        <taxon>Squamata</taxon>
        <taxon>Bifurcata</taxon>
        <taxon>Unidentata</taxon>
        <taxon>Episquamata</taxon>
        <taxon>Toxicofera</taxon>
        <taxon>Iguania</taxon>
        <taxon>Acrodonta</taxon>
        <taxon>Agamidae</taxon>
        <taxon>Agaminae</taxon>
        <taxon>Phrynocephalus</taxon>
    </lineage>
</organism>
<dbReference type="AlphaFoldDB" id="A0A9Q1B898"/>
<feature type="disulfide bond" evidence="14">
    <location>
        <begin position="604"/>
        <end position="624"/>
    </location>
</feature>
<dbReference type="Proteomes" id="UP001142489">
    <property type="component" value="Unassembled WGS sequence"/>
</dbReference>
<accession>A0A9Q1B898</accession>
<keyword evidence="5" id="KW-0800">Toxin</keyword>
<dbReference type="CDD" id="cd04269">
    <property type="entry name" value="ZnMc_adamalysin_II_like"/>
    <property type="match status" value="1"/>
</dbReference>
<evidence type="ECO:0000259" key="19">
    <source>
        <dbReference type="PROSITE" id="PS50026"/>
    </source>
</evidence>
<dbReference type="Pfam" id="PF01421">
    <property type="entry name" value="Reprolysin"/>
    <property type="match status" value="1"/>
</dbReference>
<dbReference type="InterPro" id="IPR000742">
    <property type="entry name" value="EGF"/>
</dbReference>
<dbReference type="GO" id="GO:0090729">
    <property type="term" value="F:toxin activity"/>
    <property type="evidence" value="ECO:0007669"/>
    <property type="project" value="UniProtKB-KW"/>
</dbReference>
<feature type="compositionally biased region" description="Pro residues" evidence="17">
    <location>
        <begin position="109"/>
        <end position="125"/>
    </location>
</feature>
<name>A0A9Q1B898_9SAUR</name>
<evidence type="ECO:0000259" key="21">
    <source>
        <dbReference type="PROSITE" id="PS50215"/>
    </source>
</evidence>
<evidence type="ECO:0000256" key="13">
    <source>
        <dbReference type="ARBA" id="ARBA00023240"/>
    </source>
</evidence>
<dbReference type="PANTHER" id="PTHR11905:SF251">
    <property type="entry name" value="MEDIATOR COMPLEX SUBUNIT 6"/>
    <property type="match status" value="1"/>
</dbReference>
<feature type="disulfide bond" evidence="15">
    <location>
        <begin position="793"/>
        <end position="802"/>
    </location>
</feature>
<evidence type="ECO:0000256" key="12">
    <source>
        <dbReference type="ARBA" id="ARBA00023157"/>
    </source>
</evidence>